<dbReference type="Proteomes" id="UP000236649">
    <property type="component" value="Chromosome 4"/>
</dbReference>
<evidence type="ECO:0000313" key="1">
    <source>
        <dbReference type="EMBL" id="AUT75950.1"/>
    </source>
</evidence>
<accession>A0AAN1JL17</accession>
<evidence type="ECO:0000313" key="2">
    <source>
        <dbReference type="Proteomes" id="UP000236649"/>
    </source>
</evidence>
<protein>
    <submittedName>
        <fullName evidence="1">Uncharacterized protein</fullName>
    </submittedName>
</protein>
<proteinExistence type="predicted"/>
<dbReference type="AlphaFoldDB" id="A0AAN1JL17"/>
<name>A0AAN1JL17_9BURK</name>
<dbReference type="EMBL" id="CP026108">
    <property type="protein sequence ID" value="AUT75950.1"/>
    <property type="molecule type" value="Genomic_DNA"/>
</dbReference>
<sequence length="88" mass="10822">MGTNTMFEKDIIHVDQVLRAFVFRCTPDLTTLAYWRDRLYILFESQHLNDYQRYWVQDLIHELSEFERRKFALNERQQRLHGINSSTR</sequence>
<reference evidence="1 2" key="1">
    <citation type="submission" date="2018-01" db="EMBL/GenBank/DDBJ databases">
        <title>Species boundaries and ecological features among Paraburkholderia terrae DSMZ17804T, P. hospita DSMZ17164T and P. caribensis DSMZ13236T.</title>
        <authorList>
            <person name="Pratama A.A."/>
        </authorList>
    </citation>
    <scope>NUCLEOTIDE SEQUENCE [LARGE SCALE GENOMIC DNA]</scope>
    <source>
        <strain evidence="1 2">DSM 17164</strain>
    </source>
</reference>
<organism evidence="1 2">
    <name type="scientific">Paraburkholderia hospita</name>
    <dbReference type="NCBI Taxonomy" id="169430"/>
    <lineage>
        <taxon>Bacteria</taxon>
        <taxon>Pseudomonadati</taxon>
        <taxon>Pseudomonadota</taxon>
        <taxon>Betaproteobacteria</taxon>
        <taxon>Burkholderiales</taxon>
        <taxon>Burkholderiaceae</taxon>
        <taxon>Paraburkholderia</taxon>
    </lineage>
</organism>
<dbReference type="KEGG" id="phs:C2L64_47790"/>
<gene>
    <name evidence="1" type="ORF">C2L64_47790</name>
</gene>